<accession>A0AAV0X6X8</accession>
<sequence length="71" mass="7336">MVSLKVHLSSRGSGYQQPGYIPSGGNINQIQPQGALGSGRSGYQQPGYASSGGTLNQIQPIYGQNQGTLGK</sequence>
<evidence type="ECO:0000313" key="2">
    <source>
        <dbReference type="EMBL" id="CAI6363461.1"/>
    </source>
</evidence>
<keyword evidence="3" id="KW-1185">Reference proteome</keyword>
<name>A0AAV0X6X8_9HEMI</name>
<feature type="region of interest" description="Disordered" evidence="1">
    <location>
        <begin position="1"/>
        <end position="71"/>
    </location>
</feature>
<reference evidence="2 3" key="1">
    <citation type="submission" date="2023-01" db="EMBL/GenBank/DDBJ databases">
        <authorList>
            <person name="Whitehead M."/>
        </authorList>
    </citation>
    <scope>NUCLEOTIDE SEQUENCE [LARGE SCALE GENOMIC DNA]</scope>
</reference>
<evidence type="ECO:0000256" key="1">
    <source>
        <dbReference type="SAM" id="MobiDB-lite"/>
    </source>
</evidence>
<proteinExistence type="predicted"/>
<feature type="compositionally biased region" description="Polar residues" evidence="1">
    <location>
        <begin position="41"/>
        <end position="71"/>
    </location>
</feature>
<gene>
    <name evidence="2" type="ORF">MEUPH1_LOCUS18405</name>
</gene>
<comment type="caution">
    <text evidence="2">The sequence shown here is derived from an EMBL/GenBank/DDBJ whole genome shotgun (WGS) entry which is preliminary data.</text>
</comment>
<dbReference type="AlphaFoldDB" id="A0AAV0X6X8"/>
<organism evidence="2 3">
    <name type="scientific">Macrosiphum euphorbiae</name>
    <name type="common">potato aphid</name>
    <dbReference type="NCBI Taxonomy" id="13131"/>
    <lineage>
        <taxon>Eukaryota</taxon>
        <taxon>Metazoa</taxon>
        <taxon>Ecdysozoa</taxon>
        <taxon>Arthropoda</taxon>
        <taxon>Hexapoda</taxon>
        <taxon>Insecta</taxon>
        <taxon>Pterygota</taxon>
        <taxon>Neoptera</taxon>
        <taxon>Paraneoptera</taxon>
        <taxon>Hemiptera</taxon>
        <taxon>Sternorrhyncha</taxon>
        <taxon>Aphidomorpha</taxon>
        <taxon>Aphidoidea</taxon>
        <taxon>Aphididae</taxon>
        <taxon>Macrosiphini</taxon>
        <taxon>Macrosiphum</taxon>
    </lineage>
</organism>
<dbReference type="Proteomes" id="UP001160148">
    <property type="component" value="Unassembled WGS sequence"/>
</dbReference>
<protein>
    <submittedName>
        <fullName evidence="2">Uncharacterized protein</fullName>
    </submittedName>
</protein>
<evidence type="ECO:0000313" key="3">
    <source>
        <dbReference type="Proteomes" id="UP001160148"/>
    </source>
</evidence>
<dbReference type="EMBL" id="CARXXK010000003">
    <property type="protein sequence ID" value="CAI6363461.1"/>
    <property type="molecule type" value="Genomic_DNA"/>
</dbReference>